<sequence length="160" mass="16738">MPVDVGTARQVWWGAIAFGVVQLVASVLGALGQRRSFAEEVFDQAAERDPQITMASVELLVSLVYVFLVLLGLVAAVLGAVIVHQFARGKLWARTVLTVLGVWFVFSGVGALLAINSVSGAAALVAGGAAIVQAVLACGAMYLSHRPESTAYFTPGPRAR</sequence>
<keyword evidence="1" id="KW-1133">Transmembrane helix</keyword>
<name>A0ABP9KX96_9NOCA</name>
<reference evidence="3" key="1">
    <citation type="journal article" date="2019" name="Int. J. Syst. Evol. Microbiol.">
        <title>The Global Catalogue of Microorganisms (GCM) 10K type strain sequencing project: providing services to taxonomists for standard genome sequencing and annotation.</title>
        <authorList>
            <consortium name="The Broad Institute Genomics Platform"/>
            <consortium name="The Broad Institute Genome Sequencing Center for Infectious Disease"/>
            <person name="Wu L."/>
            <person name="Ma J."/>
        </authorList>
    </citation>
    <scope>NUCLEOTIDE SEQUENCE [LARGE SCALE GENOMIC DNA]</scope>
    <source>
        <strain evidence="3">JCM 18298</strain>
    </source>
</reference>
<dbReference type="RefSeq" id="WP_345498819.1">
    <property type="nucleotide sequence ID" value="NZ_BAABJM010000007.1"/>
</dbReference>
<evidence type="ECO:0008006" key="4">
    <source>
        <dbReference type="Google" id="ProtNLM"/>
    </source>
</evidence>
<accession>A0ABP9KX96</accession>
<feature type="transmembrane region" description="Helical" evidence="1">
    <location>
        <begin position="121"/>
        <end position="143"/>
    </location>
</feature>
<comment type="caution">
    <text evidence="2">The sequence shown here is derived from an EMBL/GenBank/DDBJ whole genome shotgun (WGS) entry which is preliminary data.</text>
</comment>
<protein>
    <recommendedName>
        <fullName evidence="4">DUF2127 domain-containing protein</fullName>
    </recommendedName>
</protein>
<keyword evidence="1" id="KW-0472">Membrane</keyword>
<evidence type="ECO:0000313" key="2">
    <source>
        <dbReference type="EMBL" id="GAA5065763.1"/>
    </source>
</evidence>
<proteinExistence type="predicted"/>
<evidence type="ECO:0000256" key="1">
    <source>
        <dbReference type="SAM" id="Phobius"/>
    </source>
</evidence>
<dbReference type="EMBL" id="BAABJM010000007">
    <property type="protein sequence ID" value="GAA5065763.1"/>
    <property type="molecule type" value="Genomic_DNA"/>
</dbReference>
<gene>
    <name evidence="2" type="ORF">GCM10023318_53110</name>
</gene>
<organism evidence="2 3">
    <name type="scientific">Nocardia callitridis</name>
    <dbReference type="NCBI Taxonomy" id="648753"/>
    <lineage>
        <taxon>Bacteria</taxon>
        <taxon>Bacillati</taxon>
        <taxon>Actinomycetota</taxon>
        <taxon>Actinomycetes</taxon>
        <taxon>Mycobacteriales</taxon>
        <taxon>Nocardiaceae</taxon>
        <taxon>Nocardia</taxon>
    </lineage>
</organism>
<evidence type="ECO:0000313" key="3">
    <source>
        <dbReference type="Proteomes" id="UP001500603"/>
    </source>
</evidence>
<keyword evidence="1" id="KW-0812">Transmembrane</keyword>
<keyword evidence="3" id="KW-1185">Reference proteome</keyword>
<feature type="transmembrane region" description="Helical" evidence="1">
    <location>
        <begin position="59"/>
        <end position="83"/>
    </location>
</feature>
<dbReference type="Proteomes" id="UP001500603">
    <property type="component" value="Unassembled WGS sequence"/>
</dbReference>
<feature type="transmembrane region" description="Helical" evidence="1">
    <location>
        <begin position="12"/>
        <end position="32"/>
    </location>
</feature>
<feature type="transmembrane region" description="Helical" evidence="1">
    <location>
        <begin position="95"/>
        <end position="115"/>
    </location>
</feature>